<dbReference type="AlphaFoldDB" id="A0A9W7DXG0"/>
<dbReference type="Pfam" id="PF13578">
    <property type="entry name" value="Methyltransf_24"/>
    <property type="match status" value="1"/>
</dbReference>
<gene>
    <name evidence="1" type="ORF">TL16_g02656</name>
</gene>
<proteinExistence type="predicted"/>
<dbReference type="SUPFAM" id="SSF53335">
    <property type="entry name" value="S-adenosyl-L-methionine-dependent methyltransferases"/>
    <property type="match status" value="1"/>
</dbReference>
<protein>
    <submittedName>
        <fullName evidence="1">Uncharacterized protein</fullName>
    </submittedName>
</protein>
<evidence type="ECO:0000313" key="1">
    <source>
        <dbReference type="EMBL" id="GMH58652.1"/>
    </source>
</evidence>
<reference evidence="2" key="1">
    <citation type="journal article" date="2023" name="Commun. Biol.">
        <title>Genome analysis of Parmales, the sister group of diatoms, reveals the evolutionary specialization of diatoms from phago-mixotrophs to photoautotrophs.</title>
        <authorList>
            <person name="Ban H."/>
            <person name="Sato S."/>
            <person name="Yoshikawa S."/>
            <person name="Yamada K."/>
            <person name="Nakamura Y."/>
            <person name="Ichinomiya M."/>
            <person name="Sato N."/>
            <person name="Blanc-Mathieu R."/>
            <person name="Endo H."/>
            <person name="Kuwata A."/>
            <person name="Ogata H."/>
        </authorList>
    </citation>
    <scope>NUCLEOTIDE SEQUENCE [LARGE SCALE GENOMIC DNA]</scope>
</reference>
<dbReference type="Proteomes" id="UP001162640">
    <property type="component" value="Unassembled WGS sequence"/>
</dbReference>
<sequence length="456" mass="52725">MGSDLSKLWLITSEIKRKVHNHFKTLILQPDYPEWRNEFIPHNSLILIGENEVNGFIHLNFLTTDEKLIDGTLHIYNYTFDHFEENMMDQSESFFKDDLKASESSSKKLREMYESIRGLIFNNEGTKYGWTSLCHSESTICIESELILESNFNLIQQTDWEQSYLIGLGLDSHGSIKLNTFTDLPRTVRLKDLTTGILDPENKQRTGETIWMKGSGKNHPLSHKILKSVEAGLFSKSGIREDVFDVEGMSSPSIRHFLSYLMSTFEDKGIRYLEVGVYKGSTLISGMSGNEGRYERVVAVDNFEEFDEGGENFEKLKRNLEGFISEEGRGKLQFLKKSCWEVGEELRGLRGGKGFNVYFYDGPHSEEDHYQSIVEFYEHLAYETVFVVDDYNQQRVRDGTMKGLKHLENENGLEVVEMWEITSRWNGDSFGWWDGLGIFVLRKKETEIEMEVGEEL</sequence>
<accession>A0A9W7DXG0</accession>
<comment type="caution">
    <text evidence="1">The sequence shown here is derived from an EMBL/GenBank/DDBJ whole genome shotgun (WGS) entry which is preliminary data.</text>
</comment>
<dbReference type="Gene3D" id="3.40.50.150">
    <property type="entry name" value="Vaccinia Virus protein VP39"/>
    <property type="match status" value="1"/>
</dbReference>
<dbReference type="InterPro" id="IPR029063">
    <property type="entry name" value="SAM-dependent_MTases_sf"/>
</dbReference>
<evidence type="ECO:0000313" key="2">
    <source>
        <dbReference type="Proteomes" id="UP001162640"/>
    </source>
</evidence>
<dbReference type="EMBL" id="BLQM01000066">
    <property type="protein sequence ID" value="GMH58652.1"/>
    <property type="molecule type" value="Genomic_DNA"/>
</dbReference>
<name>A0A9W7DXG0_9STRA</name>
<organism evidence="1 2">
    <name type="scientific">Triparma laevis f. inornata</name>
    <dbReference type="NCBI Taxonomy" id="1714386"/>
    <lineage>
        <taxon>Eukaryota</taxon>
        <taxon>Sar</taxon>
        <taxon>Stramenopiles</taxon>
        <taxon>Ochrophyta</taxon>
        <taxon>Bolidophyceae</taxon>
        <taxon>Parmales</taxon>
        <taxon>Triparmaceae</taxon>
        <taxon>Triparma</taxon>
    </lineage>
</organism>